<keyword evidence="2" id="KW-0812">Transmembrane</keyword>
<dbReference type="InterPro" id="IPR039373">
    <property type="entry name" value="Peptidase_M28B"/>
</dbReference>
<proteinExistence type="inferred from homology"/>
<keyword evidence="2" id="KW-0472">Membrane</keyword>
<dbReference type="GO" id="GO:0004180">
    <property type="term" value="F:carboxypeptidase activity"/>
    <property type="evidence" value="ECO:0007669"/>
    <property type="project" value="TreeGrafter"/>
</dbReference>
<feature type="domain" description="Peptidase M28" evidence="5">
    <location>
        <begin position="422"/>
        <end position="608"/>
    </location>
</feature>
<evidence type="ECO:0000256" key="1">
    <source>
        <dbReference type="ARBA" id="ARBA00005634"/>
    </source>
</evidence>
<dbReference type="FunFam" id="3.40.630.10:FF:000101">
    <property type="entry name" value="N-acetylated alpha-linked acidic dipeptidase like 1"/>
    <property type="match status" value="1"/>
</dbReference>
<dbReference type="Proteomes" id="UP000663874">
    <property type="component" value="Unassembled WGS sequence"/>
</dbReference>
<dbReference type="InterPro" id="IPR007484">
    <property type="entry name" value="Peptidase_M28"/>
</dbReference>
<dbReference type="Gene3D" id="1.20.930.40">
    <property type="entry name" value="Transferrin receptor-like, dimerisation domain"/>
    <property type="match status" value="1"/>
</dbReference>
<reference evidence="6" key="1">
    <citation type="submission" date="2021-02" db="EMBL/GenBank/DDBJ databases">
        <authorList>
            <person name="Nowell W R."/>
        </authorList>
    </citation>
    <scope>NUCLEOTIDE SEQUENCE</scope>
</reference>
<comment type="caution">
    <text evidence="6">The sequence shown here is derived from an EMBL/GenBank/DDBJ whole genome shotgun (WGS) entry which is preliminary data.</text>
</comment>
<dbReference type="Gene3D" id="3.50.30.30">
    <property type="match status" value="2"/>
</dbReference>
<dbReference type="InterPro" id="IPR003137">
    <property type="entry name" value="PA_domain"/>
</dbReference>
<dbReference type="InterPro" id="IPR046450">
    <property type="entry name" value="PA_dom_sf"/>
</dbReference>
<dbReference type="SUPFAM" id="SSF47672">
    <property type="entry name" value="Transferrin receptor-like dimerisation domain"/>
    <property type="match status" value="1"/>
</dbReference>
<dbReference type="InterPro" id="IPR007365">
    <property type="entry name" value="TFR-like_dimer_dom"/>
</dbReference>
<dbReference type="Pfam" id="PF04253">
    <property type="entry name" value="TFR_dimer"/>
    <property type="match status" value="1"/>
</dbReference>
<dbReference type="SUPFAM" id="SSF52025">
    <property type="entry name" value="PA domain"/>
    <property type="match status" value="2"/>
</dbReference>
<dbReference type="AlphaFoldDB" id="A0A819D0F3"/>
<dbReference type="SUPFAM" id="SSF53187">
    <property type="entry name" value="Zn-dependent exopeptidases"/>
    <property type="match status" value="2"/>
</dbReference>
<feature type="domain" description="PA" evidence="3">
    <location>
        <begin position="242"/>
        <end position="328"/>
    </location>
</feature>
<evidence type="ECO:0000259" key="3">
    <source>
        <dbReference type="Pfam" id="PF02225"/>
    </source>
</evidence>
<organism evidence="6 7">
    <name type="scientific">Rotaria sordida</name>
    <dbReference type="NCBI Taxonomy" id="392033"/>
    <lineage>
        <taxon>Eukaryota</taxon>
        <taxon>Metazoa</taxon>
        <taxon>Spiralia</taxon>
        <taxon>Gnathifera</taxon>
        <taxon>Rotifera</taxon>
        <taxon>Eurotatoria</taxon>
        <taxon>Bdelloidea</taxon>
        <taxon>Philodinida</taxon>
        <taxon>Philodinidae</taxon>
        <taxon>Rotaria</taxon>
    </lineage>
</organism>
<dbReference type="Pfam" id="PF02225">
    <property type="entry name" value="PA"/>
    <property type="match status" value="1"/>
</dbReference>
<evidence type="ECO:0000313" key="6">
    <source>
        <dbReference type="EMBL" id="CAF3829081.1"/>
    </source>
</evidence>
<dbReference type="PANTHER" id="PTHR10404:SF77">
    <property type="entry name" value="GLUTAMATE CARBOXYPEPTIDASE 2 HOMOLOG"/>
    <property type="match status" value="1"/>
</dbReference>
<feature type="transmembrane region" description="Helical" evidence="2">
    <location>
        <begin position="79"/>
        <end position="103"/>
    </location>
</feature>
<feature type="domain" description="Transferrin receptor-like dimerisation" evidence="4">
    <location>
        <begin position="688"/>
        <end position="799"/>
    </location>
</feature>
<dbReference type="PANTHER" id="PTHR10404">
    <property type="entry name" value="N-ACETYLATED-ALPHA-LINKED ACIDIC DIPEPTIDASE"/>
    <property type="match status" value="1"/>
</dbReference>
<dbReference type="InterPro" id="IPR036757">
    <property type="entry name" value="TFR-like_dimer_dom_sf"/>
</dbReference>
<name>A0A819D0F3_9BILA</name>
<keyword evidence="2" id="KW-1133">Transmembrane helix</keyword>
<feature type="non-terminal residue" evidence="6">
    <location>
        <position position="1015"/>
    </location>
</feature>
<accession>A0A819D0F3</accession>
<comment type="similarity">
    <text evidence="1">Belongs to the peptidase M28 family. M28B subfamily.</text>
</comment>
<dbReference type="FunFam" id="3.50.30.30:FF:000045">
    <property type="entry name" value="Predicted protein"/>
    <property type="match status" value="1"/>
</dbReference>
<protein>
    <submittedName>
        <fullName evidence="6">Uncharacterized protein</fullName>
    </submittedName>
</protein>
<gene>
    <name evidence="6" type="ORF">FNK824_LOCUS16637</name>
</gene>
<dbReference type="Pfam" id="PF04389">
    <property type="entry name" value="Peptidase_M28"/>
    <property type="match status" value="1"/>
</dbReference>
<dbReference type="CDD" id="cd02121">
    <property type="entry name" value="PA_GCPII_like"/>
    <property type="match status" value="1"/>
</dbReference>
<evidence type="ECO:0000313" key="7">
    <source>
        <dbReference type="Proteomes" id="UP000663874"/>
    </source>
</evidence>
<evidence type="ECO:0000259" key="5">
    <source>
        <dbReference type="Pfam" id="PF04389"/>
    </source>
</evidence>
<feature type="transmembrane region" description="Helical" evidence="2">
    <location>
        <begin position="830"/>
        <end position="854"/>
    </location>
</feature>
<dbReference type="Gene3D" id="3.40.630.10">
    <property type="entry name" value="Zn peptidases"/>
    <property type="match status" value="2"/>
</dbReference>
<sequence length="1015" mass="113561">MADLSEDLESAQVIEQRWRLDGLQIIIISINNFKRVTLTTNDNIIIIQMNGTEKVYDSTQSKIVDPFLAYTPNGIVSSLLIIGALVAIALALGLGIIIGHFAITKTTTNTSSKYDRLTKPADQQNYQTFINSIQPANIEANLKDFTSRPHIAGLPEDLESAQVIEQRWKSDGLQVTKLKYNVLLSYPDNNNPNQVTLKSDNGMVIFQTAGVEKIYDSTQPKIVNPFLAYTPNGTVSSTTLFYANYGELEDFQTLVSLVGNASLQGSIIIMRYDHIFRGDKIMHAQYFGAVGAILYNDPADYAPFGTTSNQVYDQKWFMPPSGVQRGSASIMNGDPLTPIYPSTDYMYRVREDSVRFLPKIPAQPIGYGEAQVILQYLQGSEVPVEWRGTLPNVTYRYGGELRNASTIEVKTYNRLERKDIYNVIGIMKGEIEPDRYIAIGNHRDSWTLGSVDPTSGTATLLEITRVFGQMYKNDFRPRRSLMFCSWDAEEYGLIGSVEYVQEYVKVLGARIVSYLNVDLAVQGNYTVAIDTSPLLFDIILQAAKMVPSAYDPPGLTVYDKWMNVNRNNVTNEPKMRYGLGSGSDYYGFDQLIGSSNMDLRYTYNVAYHGKLSSYPLYHTSYEVFSMMKNFIDPDFKYINQAHRTIGQLWGVLTLLLSETLVLQFNVTRYATALIQAMNTLKPTDPTLLDPLRNAINDFGKTAQDFVARSKSLDYENPYEIRAYNDQLLQLERAFLNPLGQGGDYTDFKHIIYAPVKINKYAADGFPAISDAIVSGNSTEIEYQVAIATYFIRGALSTLKEFNNFFSTINHNIPEAPQSGFINDEVDISKLFIIGSLIALAIALGLGIIIGHFAITKTTTNTSSKYDRLTKPADQQNYQTFINSIQAANIEANLKDLTSRPHMAGLPEDLESAQVIEKRWKTDGLQVTKLKYNVLLSYPDNNNPNRVTLISDNGMVIFQTAGVEKIYDSTQPKTVNPFLAYTPNGTVSSTKLFYANYGELEDFQTLVSLVGNASLQ</sequence>
<dbReference type="EMBL" id="CAJOBE010002541">
    <property type="protein sequence ID" value="CAF3829081.1"/>
    <property type="molecule type" value="Genomic_DNA"/>
</dbReference>
<evidence type="ECO:0000256" key="2">
    <source>
        <dbReference type="SAM" id="Phobius"/>
    </source>
</evidence>
<evidence type="ECO:0000259" key="4">
    <source>
        <dbReference type="Pfam" id="PF04253"/>
    </source>
</evidence>